<feature type="compositionally biased region" description="Gly residues" evidence="1">
    <location>
        <begin position="428"/>
        <end position="443"/>
    </location>
</feature>
<organism evidence="4 5">
    <name type="scientific">Mycolicibacterium gilvum</name>
    <dbReference type="NCBI Taxonomy" id="1804"/>
    <lineage>
        <taxon>Bacteria</taxon>
        <taxon>Bacillati</taxon>
        <taxon>Actinomycetota</taxon>
        <taxon>Actinomycetes</taxon>
        <taxon>Mycobacteriales</taxon>
        <taxon>Mycobacteriaceae</taxon>
        <taxon>Mycolicibacterium</taxon>
    </lineage>
</organism>
<gene>
    <name evidence="4" type="primary">espB</name>
    <name evidence="4" type="ORF">NCTC10742_00086</name>
</gene>
<feature type="compositionally biased region" description="Basic and acidic residues" evidence="1">
    <location>
        <begin position="304"/>
        <end position="322"/>
    </location>
</feature>
<feature type="compositionally biased region" description="Gly residues" evidence="1">
    <location>
        <begin position="378"/>
        <end position="407"/>
    </location>
</feature>
<feature type="compositionally biased region" description="Basic and acidic residues" evidence="1">
    <location>
        <begin position="534"/>
        <end position="545"/>
    </location>
</feature>
<feature type="compositionally biased region" description="Low complexity" evidence="1">
    <location>
        <begin position="341"/>
        <end position="352"/>
    </location>
</feature>
<accession>A0A378SHN7</accession>
<dbReference type="InterPro" id="IPR038332">
    <property type="entry name" value="PPE_sf"/>
</dbReference>
<dbReference type="Pfam" id="PF21856">
    <property type="entry name" value="EspB_PPE"/>
    <property type="match status" value="1"/>
</dbReference>
<dbReference type="AlphaFoldDB" id="A0A378SHN7"/>
<dbReference type="Gene3D" id="1.20.1260.20">
    <property type="entry name" value="PPE superfamily"/>
    <property type="match status" value="1"/>
</dbReference>
<proteinExistence type="predicted"/>
<dbReference type="EMBL" id="UGQM01000001">
    <property type="protein sequence ID" value="STZ40887.1"/>
    <property type="molecule type" value="Genomic_DNA"/>
</dbReference>
<dbReference type="SUPFAM" id="SSF140459">
    <property type="entry name" value="PE/PPE dimer-like"/>
    <property type="match status" value="1"/>
</dbReference>
<dbReference type="InterPro" id="IPR054056">
    <property type="entry name" value="EspB_PPE"/>
</dbReference>
<feature type="domain" description="ESX-1 secretion-associated protein EspB PPE" evidence="3">
    <location>
        <begin position="142"/>
        <end position="289"/>
    </location>
</feature>
<dbReference type="Proteomes" id="UP000254291">
    <property type="component" value="Unassembled WGS sequence"/>
</dbReference>
<protein>
    <submittedName>
        <fullName evidence="4">PPE family protein</fullName>
    </submittedName>
</protein>
<sequence>MADGELKVDPNDLTTKAATVEGIPWGSDPAAVPLSDPDKLSSTTASVQNLVKNATALGAEQKWGQAESRRLAETLRLVAKAYQDVDEASSSNIDATIPGGASVSAPAPIPIGLNATPPPPVPQPMEPFGYVSDNDGSLDPIQTDKKLAEGDQGASLRAAATEWTANAARLTEAAIPFEVRMQNWEGVAAEAAYTKLKSFGGWLQALAGKWNQLAAEAEKLATAHDQAKAANAPIRIEFEALQSEFVKQGMAASQASRDRLQQLYRESEAVREIYANGGRPTPVQPPQPRPDSVAPTSPVTANGDPRDRGVPARTEDEERRDPWGAGEQPNAQGGGAPSGGEPQQPQTPQEAPVSPPVAEQPPQATQQSGQQESSPAGGQQGGGQQGGAPGGSPGGSPGGGSPGGGMPTTGKGTEPRLPTDPSLKPAAAGGGSSGGGGGGGGVPAGPLQPAVGAETVAPSPARPGAPIPMASAGSGGGGGAMGGGVGGMAPMHGAHGGGAGEKKRNPQLSVDESLYVEDRPHTEPVIGVRPRRRGTPEDGKRGETS</sequence>
<feature type="region of interest" description="Disordered" evidence="1">
    <location>
        <begin position="276"/>
        <end position="545"/>
    </location>
</feature>
<dbReference type="InterPro" id="IPR041275">
    <property type="entry name" value="EspB_PE"/>
</dbReference>
<reference evidence="4 5" key="1">
    <citation type="submission" date="2018-06" db="EMBL/GenBank/DDBJ databases">
        <authorList>
            <consortium name="Pathogen Informatics"/>
            <person name="Doyle S."/>
        </authorList>
    </citation>
    <scope>NUCLEOTIDE SEQUENCE [LARGE SCALE GENOMIC DNA]</scope>
    <source>
        <strain evidence="4 5">NCTC10742</strain>
    </source>
</reference>
<dbReference type="RefSeq" id="WP_115326182.1">
    <property type="nucleotide sequence ID" value="NZ_JACKST010000022.1"/>
</dbReference>
<name>A0A378SHN7_9MYCO</name>
<feature type="compositionally biased region" description="Low complexity" evidence="1">
    <location>
        <begin position="360"/>
        <end position="377"/>
    </location>
</feature>
<evidence type="ECO:0000313" key="4">
    <source>
        <dbReference type="EMBL" id="STZ40887.1"/>
    </source>
</evidence>
<evidence type="ECO:0000313" key="5">
    <source>
        <dbReference type="Proteomes" id="UP000254291"/>
    </source>
</evidence>
<dbReference type="Pfam" id="PF18625">
    <property type="entry name" value="EspB_PE"/>
    <property type="match status" value="1"/>
</dbReference>
<feature type="compositionally biased region" description="Gly residues" evidence="1">
    <location>
        <begin position="473"/>
        <end position="487"/>
    </location>
</feature>
<feature type="compositionally biased region" description="Low complexity" evidence="1">
    <location>
        <begin position="444"/>
        <end position="453"/>
    </location>
</feature>
<evidence type="ECO:0000259" key="2">
    <source>
        <dbReference type="Pfam" id="PF18625"/>
    </source>
</evidence>
<evidence type="ECO:0000256" key="1">
    <source>
        <dbReference type="SAM" id="MobiDB-lite"/>
    </source>
</evidence>
<evidence type="ECO:0000259" key="3">
    <source>
        <dbReference type="Pfam" id="PF21856"/>
    </source>
</evidence>
<feature type="domain" description="ESX-1 secretion-associated protein EspB PE" evidence="2">
    <location>
        <begin position="11"/>
        <end position="88"/>
    </location>
</feature>
<feature type="region of interest" description="Disordered" evidence="1">
    <location>
        <begin position="19"/>
        <end position="41"/>
    </location>
</feature>